<name>A0A183J3M7_9BILA</name>
<reference evidence="3" key="1">
    <citation type="submission" date="2016-06" db="UniProtKB">
        <authorList>
            <consortium name="WormBaseParasite"/>
        </authorList>
    </citation>
    <scope>IDENTIFICATION</scope>
</reference>
<proteinExistence type="predicted"/>
<evidence type="ECO:0000313" key="2">
    <source>
        <dbReference type="Proteomes" id="UP000270296"/>
    </source>
</evidence>
<dbReference type="WBParaSite" id="SBAD_0001084101-mRNA-1">
    <property type="protein sequence ID" value="SBAD_0001084101-mRNA-1"/>
    <property type="gene ID" value="SBAD_0001084101"/>
</dbReference>
<accession>A0A183J3M7</accession>
<protein>
    <submittedName>
        <fullName evidence="3">Fibronectin type-III domain-containing protein</fullName>
    </submittedName>
</protein>
<sequence>MSKLCTTFKLKFEFEQLAKESEFDFRVKAFSAAAGSGRSACSAHRLGTEKSASLWFAWKNFLTSQSVATGTVGLRTRHVAFLEATHPLEVAPVFTLHGRLSRKLPPNDRCILPLIDAANAADLGDLGHLGDNTAFNIAYPDSLC</sequence>
<gene>
    <name evidence="1" type="ORF">SBAD_LOCUS10474</name>
</gene>
<keyword evidence="2" id="KW-1185">Reference proteome</keyword>
<dbReference type="AlphaFoldDB" id="A0A183J3M7"/>
<dbReference type="EMBL" id="UZAM01014130">
    <property type="protein sequence ID" value="VDP32124.1"/>
    <property type="molecule type" value="Genomic_DNA"/>
</dbReference>
<evidence type="ECO:0000313" key="1">
    <source>
        <dbReference type="EMBL" id="VDP32124.1"/>
    </source>
</evidence>
<organism evidence="3">
    <name type="scientific">Soboliphyme baturini</name>
    <dbReference type="NCBI Taxonomy" id="241478"/>
    <lineage>
        <taxon>Eukaryota</taxon>
        <taxon>Metazoa</taxon>
        <taxon>Ecdysozoa</taxon>
        <taxon>Nematoda</taxon>
        <taxon>Enoplea</taxon>
        <taxon>Dorylaimia</taxon>
        <taxon>Dioctophymatida</taxon>
        <taxon>Dioctophymatoidea</taxon>
        <taxon>Soboliphymatidae</taxon>
        <taxon>Soboliphyme</taxon>
    </lineage>
</organism>
<dbReference type="Proteomes" id="UP000270296">
    <property type="component" value="Unassembled WGS sequence"/>
</dbReference>
<evidence type="ECO:0000313" key="3">
    <source>
        <dbReference type="WBParaSite" id="SBAD_0001084101-mRNA-1"/>
    </source>
</evidence>
<reference evidence="1 2" key="2">
    <citation type="submission" date="2018-11" db="EMBL/GenBank/DDBJ databases">
        <authorList>
            <consortium name="Pathogen Informatics"/>
        </authorList>
    </citation>
    <scope>NUCLEOTIDE SEQUENCE [LARGE SCALE GENOMIC DNA]</scope>
</reference>